<dbReference type="Proteomes" id="UP001054945">
    <property type="component" value="Unassembled WGS sequence"/>
</dbReference>
<sequence>MEVVQVGKCFQVVPKPLVYSKGGASSFHFSLRQTSKPKLDELKLIQLIKERPALYDSGHPKHRYRLHIDQLWNEIAVEMGAPVYDLRNKWHVLRCCFNRAMKEMQSGNRRSGRQWHLYNAMLFIKSYLRKRKIDDQSATENSHSLKQELLQGQDSVIDNDDLECDVSPPKQAPPPPSTT</sequence>
<evidence type="ECO:0000256" key="1">
    <source>
        <dbReference type="SAM" id="MobiDB-lite"/>
    </source>
</evidence>
<keyword evidence="4" id="KW-1185">Reference proteome</keyword>
<dbReference type="Pfam" id="PF10545">
    <property type="entry name" value="MADF_DNA_bdg"/>
    <property type="match status" value="1"/>
</dbReference>
<gene>
    <name evidence="3" type="ORF">CEXT_232171</name>
</gene>
<organism evidence="3 4">
    <name type="scientific">Caerostris extrusa</name>
    <name type="common">Bark spider</name>
    <name type="synonym">Caerostris bankana</name>
    <dbReference type="NCBI Taxonomy" id="172846"/>
    <lineage>
        <taxon>Eukaryota</taxon>
        <taxon>Metazoa</taxon>
        <taxon>Ecdysozoa</taxon>
        <taxon>Arthropoda</taxon>
        <taxon>Chelicerata</taxon>
        <taxon>Arachnida</taxon>
        <taxon>Araneae</taxon>
        <taxon>Araneomorphae</taxon>
        <taxon>Entelegynae</taxon>
        <taxon>Araneoidea</taxon>
        <taxon>Araneidae</taxon>
        <taxon>Caerostris</taxon>
    </lineage>
</organism>
<feature type="compositionally biased region" description="Pro residues" evidence="1">
    <location>
        <begin position="170"/>
        <end position="179"/>
    </location>
</feature>
<evidence type="ECO:0000313" key="3">
    <source>
        <dbReference type="EMBL" id="GIX89365.1"/>
    </source>
</evidence>
<dbReference type="GO" id="GO:0006357">
    <property type="term" value="P:regulation of transcription by RNA polymerase II"/>
    <property type="evidence" value="ECO:0007669"/>
    <property type="project" value="TreeGrafter"/>
</dbReference>
<dbReference type="EMBL" id="BPLR01021417">
    <property type="protein sequence ID" value="GIX89365.1"/>
    <property type="molecule type" value="Genomic_DNA"/>
</dbReference>
<dbReference type="PANTHER" id="PTHR12243">
    <property type="entry name" value="MADF DOMAIN TRANSCRIPTION FACTOR"/>
    <property type="match status" value="1"/>
</dbReference>
<dbReference type="GO" id="GO:0005634">
    <property type="term" value="C:nucleus"/>
    <property type="evidence" value="ECO:0007669"/>
    <property type="project" value="TreeGrafter"/>
</dbReference>
<feature type="region of interest" description="Disordered" evidence="1">
    <location>
        <begin position="159"/>
        <end position="179"/>
    </location>
</feature>
<dbReference type="SMART" id="SM00595">
    <property type="entry name" value="MADF"/>
    <property type="match status" value="1"/>
</dbReference>
<dbReference type="PROSITE" id="PS51029">
    <property type="entry name" value="MADF"/>
    <property type="match status" value="1"/>
</dbReference>
<evidence type="ECO:0000259" key="2">
    <source>
        <dbReference type="PROSITE" id="PS51029"/>
    </source>
</evidence>
<feature type="domain" description="MADF" evidence="2">
    <location>
        <begin position="43"/>
        <end position="129"/>
    </location>
</feature>
<dbReference type="AlphaFoldDB" id="A0AAV4NWV2"/>
<comment type="caution">
    <text evidence="3">The sequence shown here is derived from an EMBL/GenBank/DDBJ whole genome shotgun (WGS) entry which is preliminary data.</text>
</comment>
<dbReference type="GO" id="GO:0005667">
    <property type="term" value="C:transcription regulator complex"/>
    <property type="evidence" value="ECO:0007669"/>
    <property type="project" value="TreeGrafter"/>
</dbReference>
<proteinExistence type="predicted"/>
<dbReference type="InterPro" id="IPR006578">
    <property type="entry name" value="MADF-dom"/>
</dbReference>
<evidence type="ECO:0000313" key="4">
    <source>
        <dbReference type="Proteomes" id="UP001054945"/>
    </source>
</evidence>
<reference evidence="3 4" key="1">
    <citation type="submission" date="2021-06" db="EMBL/GenBank/DDBJ databases">
        <title>Caerostris extrusa draft genome.</title>
        <authorList>
            <person name="Kono N."/>
            <person name="Arakawa K."/>
        </authorList>
    </citation>
    <scope>NUCLEOTIDE SEQUENCE [LARGE SCALE GENOMIC DNA]</scope>
</reference>
<protein>
    <recommendedName>
        <fullName evidence="2">MADF domain-containing protein</fullName>
    </recommendedName>
</protein>
<accession>A0AAV4NWV2</accession>
<name>A0AAV4NWV2_CAEEX</name>
<dbReference type="PANTHER" id="PTHR12243:SF60">
    <property type="entry name" value="SI:CH211-15D5.12-RELATED"/>
    <property type="match status" value="1"/>
</dbReference>
<dbReference type="InterPro" id="IPR039353">
    <property type="entry name" value="TF_Adf1"/>
</dbReference>